<dbReference type="EMBL" id="QJKJ01000670">
    <property type="protein sequence ID" value="RDY11290.1"/>
    <property type="molecule type" value="Genomic_DNA"/>
</dbReference>
<dbReference type="SUPFAM" id="SSF52540">
    <property type="entry name" value="P-loop containing nucleoside triphosphate hydrolases"/>
    <property type="match status" value="1"/>
</dbReference>
<keyword evidence="2" id="KW-1185">Reference proteome</keyword>
<organism evidence="1 2">
    <name type="scientific">Mucuna pruriens</name>
    <name type="common">Velvet bean</name>
    <name type="synonym">Dolichos pruriens</name>
    <dbReference type="NCBI Taxonomy" id="157652"/>
    <lineage>
        <taxon>Eukaryota</taxon>
        <taxon>Viridiplantae</taxon>
        <taxon>Streptophyta</taxon>
        <taxon>Embryophyta</taxon>
        <taxon>Tracheophyta</taxon>
        <taxon>Spermatophyta</taxon>
        <taxon>Magnoliopsida</taxon>
        <taxon>eudicotyledons</taxon>
        <taxon>Gunneridae</taxon>
        <taxon>Pentapetalae</taxon>
        <taxon>rosids</taxon>
        <taxon>fabids</taxon>
        <taxon>Fabales</taxon>
        <taxon>Fabaceae</taxon>
        <taxon>Papilionoideae</taxon>
        <taxon>50 kb inversion clade</taxon>
        <taxon>NPAAA clade</taxon>
        <taxon>indigoferoid/millettioid clade</taxon>
        <taxon>Phaseoleae</taxon>
        <taxon>Mucuna</taxon>
    </lineage>
</organism>
<evidence type="ECO:0000313" key="2">
    <source>
        <dbReference type="Proteomes" id="UP000257109"/>
    </source>
</evidence>
<protein>
    <submittedName>
        <fullName evidence="1">ABC transporter G family member 41</fullName>
    </submittedName>
</protein>
<dbReference type="PANTHER" id="PTHR48040">
    <property type="entry name" value="PLEIOTROPIC DRUG RESISTANCE PROTEIN 1-LIKE ISOFORM X1"/>
    <property type="match status" value="1"/>
</dbReference>
<feature type="non-terminal residue" evidence="1">
    <location>
        <position position="1"/>
    </location>
</feature>
<proteinExistence type="predicted"/>
<evidence type="ECO:0000313" key="1">
    <source>
        <dbReference type="EMBL" id="RDY11290.1"/>
    </source>
</evidence>
<dbReference type="OrthoDB" id="1435524at2759"/>
<dbReference type="PANTHER" id="PTHR48040:SF18">
    <property type="entry name" value="PLEIOTROPIC DRUG RESISTANCE PROTEIN 3-LIKE ISOFORM X1"/>
    <property type="match status" value="1"/>
</dbReference>
<sequence>MHSPNITIEEYVMFSAWLRLPSQIDAKTKRTKRIKDALVGMSNISGLSTEQREQLAIAIELVANPSIIFTDELTIGYKATTVVMRAEKNVIGTGRIVACTIHHPDNTTIYLKVNTIKVEQMALHFQDNSTQESGLLVSSRSK</sequence>
<dbReference type="Gene3D" id="3.40.50.300">
    <property type="entry name" value="P-loop containing nucleotide triphosphate hydrolases"/>
    <property type="match status" value="1"/>
</dbReference>
<dbReference type="InterPro" id="IPR027417">
    <property type="entry name" value="P-loop_NTPase"/>
</dbReference>
<accession>A0A371I8B8</accession>
<comment type="caution">
    <text evidence="1">The sequence shown here is derived from an EMBL/GenBank/DDBJ whole genome shotgun (WGS) entry which is preliminary data.</text>
</comment>
<dbReference type="AlphaFoldDB" id="A0A371I8B8"/>
<reference evidence="1" key="1">
    <citation type="submission" date="2018-05" db="EMBL/GenBank/DDBJ databases">
        <title>Draft genome of Mucuna pruriens seed.</title>
        <authorList>
            <person name="Nnadi N.E."/>
            <person name="Vos R."/>
            <person name="Hasami M.H."/>
            <person name="Devisetty U.K."/>
            <person name="Aguiy J.C."/>
        </authorList>
    </citation>
    <scope>NUCLEOTIDE SEQUENCE [LARGE SCALE GENOMIC DNA]</scope>
    <source>
        <strain evidence="1">JCA_2017</strain>
    </source>
</reference>
<dbReference type="Proteomes" id="UP000257109">
    <property type="component" value="Unassembled WGS sequence"/>
</dbReference>
<gene>
    <name evidence="1" type="primary">ABCG41</name>
    <name evidence="1" type="ORF">CR513_04077</name>
</gene>
<name>A0A371I8B8_MUCPR</name>
<dbReference type="STRING" id="157652.A0A371I8B8"/>